<reference evidence="1 2" key="1">
    <citation type="submission" date="2023-08" db="EMBL/GenBank/DDBJ databases">
        <title>A Necator americanus chromosomal reference genome.</title>
        <authorList>
            <person name="Ilik V."/>
            <person name="Petrzelkova K.J."/>
            <person name="Pardy F."/>
            <person name="Fuh T."/>
            <person name="Niatou-Singa F.S."/>
            <person name="Gouil Q."/>
            <person name="Baker L."/>
            <person name="Ritchie M.E."/>
            <person name="Jex A.R."/>
            <person name="Gazzola D."/>
            <person name="Li H."/>
            <person name="Toshio Fujiwara R."/>
            <person name="Zhan B."/>
            <person name="Aroian R.V."/>
            <person name="Pafco B."/>
            <person name="Schwarz E.M."/>
        </authorList>
    </citation>
    <scope>NUCLEOTIDE SEQUENCE [LARGE SCALE GENOMIC DNA]</scope>
    <source>
        <strain evidence="1 2">Aroian</strain>
        <tissue evidence="1">Whole animal</tissue>
    </source>
</reference>
<proteinExistence type="predicted"/>
<protein>
    <submittedName>
        <fullName evidence="1">Uncharacterized protein</fullName>
    </submittedName>
</protein>
<sequence length="87" mass="10133">MRTCELSRKTRAVFRAQQEEQNQGSGEGDQESITMLILLTSYPTSLLKDQRRCRIIKFDSKMKFGAVVCSHYKSKDRCEQFKPPKDQ</sequence>
<keyword evidence="2" id="KW-1185">Reference proteome</keyword>
<evidence type="ECO:0000313" key="2">
    <source>
        <dbReference type="Proteomes" id="UP001303046"/>
    </source>
</evidence>
<dbReference type="Proteomes" id="UP001303046">
    <property type="component" value="Unassembled WGS sequence"/>
</dbReference>
<gene>
    <name evidence="1" type="primary">Necator_chrII.g7834</name>
    <name evidence="1" type="ORF">RB195_020040</name>
</gene>
<evidence type="ECO:0000313" key="1">
    <source>
        <dbReference type="EMBL" id="KAK6737695.1"/>
    </source>
</evidence>
<comment type="caution">
    <text evidence="1">The sequence shown here is derived from an EMBL/GenBank/DDBJ whole genome shotgun (WGS) entry which is preliminary data.</text>
</comment>
<accession>A0ABR1CHX2</accession>
<dbReference type="EMBL" id="JAVFWL010000002">
    <property type="protein sequence ID" value="KAK6737695.1"/>
    <property type="molecule type" value="Genomic_DNA"/>
</dbReference>
<organism evidence="1 2">
    <name type="scientific">Necator americanus</name>
    <name type="common">Human hookworm</name>
    <dbReference type="NCBI Taxonomy" id="51031"/>
    <lineage>
        <taxon>Eukaryota</taxon>
        <taxon>Metazoa</taxon>
        <taxon>Ecdysozoa</taxon>
        <taxon>Nematoda</taxon>
        <taxon>Chromadorea</taxon>
        <taxon>Rhabditida</taxon>
        <taxon>Rhabditina</taxon>
        <taxon>Rhabditomorpha</taxon>
        <taxon>Strongyloidea</taxon>
        <taxon>Ancylostomatidae</taxon>
        <taxon>Bunostominae</taxon>
        <taxon>Necator</taxon>
    </lineage>
</organism>
<name>A0ABR1CHX2_NECAM</name>